<dbReference type="EMBL" id="CAJNYU010003317">
    <property type="protein sequence ID" value="CAF3660564.1"/>
    <property type="molecule type" value="Genomic_DNA"/>
</dbReference>
<sequence length="167" mass="18870">MQYAPIVFVLLVSVIVRPVVLGVPVRDNDVHESCEAQFWSNDLCSGTVSVRGDCKTATLNFAHTNMSEICTSINFFWSYPIGNLTMIIETPFTIKQQNYMVQFDNDHMMGAISNVYRLIDGKEIEVTTTASKLIQYADSNYQVVLKLQGPPNLFYYGVFIDYEVAKS</sequence>
<evidence type="ECO:0000256" key="1">
    <source>
        <dbReference type="SAM" id="SignalP"/>
    </source>
</evidence>
<organism evidence="2 4">
    <name type="scientific">Rotaria socialis</name>
    <dbReference type="NCBI Taxonomy" id="392032"/>
    <lineage>
        <taxon>Eukaryota</taxon>
        <taxon>Metazoa</taxon>
        <taxon>Spiralia</taxon>
        <taxon>Gnathifera</taxon>
        <taxon>Rotifera</taxon>
        <taxon>Eurotatoria</taxon>
        <taxon>Bdelloidea</taxon>
        <taxon>Philodinida</taxon>
        <taxon>Philodinidae</taxon>
        <taxon>Rotaria</taxon>
    </lineage>
</organism>
<name>A0A818RN68_9BILA</name>
<keyword evidence="1" id="KW-0732">Signal</keyword>
<proteinExistence type="predicted"/>
<dbReference type="EMBL" id="CAJOBQ010001175">
    <property type="protein sequence ID" value="CAF4462999.1"/>
    <property type="molecule type" value="Genomic_DNA"/>
</dbReference>
<accession>A0A818RN68</accession>
<evidence type="ECO:0000313" key="3">
    <source>
        <dbReference type="EMBL" id="CAF4462999.1"/>
    </source>
</evidence>
<reference evidence="2" key="1">
    <citation type="submission" date="2021-02" db="EMBL/GenBank/DDBJ databases">
        <authorList>
            <person name="Nowell W R."/>
        </authorList>
    </citation>
    <scope>NUCLEOTIDE SEQUENCE</scope>
</reference>
<protein>
    <submittedName>
        <fullName evidence="2">Uncharacterized protein</fullName>
    </submittedName>
</protein>
<comment type="caution">
    <text evidence="2">The sequence shown here is derived from an EMBL/GenBank/DDBJ whole genome shotgun (WGS) entry which is preliminary data.</text>
</comment>
<feature type="chain" id="PRO_5036233993" evidence="1">
    <location>
        <begin position="23"/>
        <end position="167"/>
    </location>
</feature>
<evidence type="ECO:0000313" key="4">
    <source>
        <dbReference type="Proteomes" id="UP000663869"/>
    </source>
</evidence>
<dbReference type="Proteomes" id="UP000663862">
    <property type="component" value="Unassembled WGS sequence"/>
</dbReference>
<dbReference type="Proteomes" id="UP000663869">
    <property type="component" value="Unassembled WGS sequence"/>
</dbReference>
<dbReference type="AlphaFoldDB" id="A0A818RN68"/>
<evidence type="ECO:0000313" key="2">
    <source>
        <dbReference type="EMBL" id="CAF3660564.1"/>
    </source>
</evidence>
<feature type="signal peptide" evidence="1">
    <location>
        <begin position="1"/>
        <end position="22"/>
    </location>
</feature>
<gene>
    <name evidence="2" type="ORF">FME351_LOCUS25033</name>
    <name evidence="3" type="ORF">TSG867_LOCUS17984</name>
</gene>